<dbReference type="InterPro" id="IPR016181">
    <property type="entry name" value="Acyl_CoA_acyltransferase"/>
</dbReference>
<dbReference type="InterPro" id="IPR036527">
    <property type="entry name" value="SCP2_sterol-bd_dom_sf"/>
</dbReference>
<feature type="domain" description="N-acetyltransferase" evidence="1">
    <location>
        <begin position="1"/>
        <end position="141"/>
    </location>
</feature>
<gene>
    <name evidence="2" type="ORF">EV137_6900</name>
</gene>
<dbReference type="InterPro" id="IPR051554">
    <property type="entry name" value="Acetyltransferase_Eis"/>
</dbReference>
<dbReference type="Proteomes" id="UP000295060">
    <property type="component" value="Unassembled WGS sequence"/>
</dbReference>
<dbReference type="SUPFAM" id="SSF55718">
    <property type="entry name" value="SCP-like"/>
    <property type="match status" value="1"/>
</dbReference>
<protein>
    <submittedName>
        <fullName evidence="2">Acetyltransferase</fullName>
    </submittedName>
</protein>
<sequence>MVEVTEEHLDSVWQVRTRSFGMGGDRDEWNKTARSFIVDGRYLGVLDGDELVAAARVWPYEQWWGGRRVPMGGVAGVVVAPEYRGRGVGSLLMRAVLNLCVEKGYPLTALYPATTVLYRHLGYEFAGSRQLYTFEAADLRTLGGRRTAVRKAGRDDADLFLELAAKAHEARRSNGPLIWPRAEVESWLEDESLFAYVAEDGFVVYKWSDGNLAVEELIAGSEETARALWATVGSGASIAKTVEACCPPFDPIHLMVEHEAHRKSWQNRWMLRLVDAPAAFAGRGFPDGVVLEADLRIDDPELPANTGDWRLSVGNGSATLTPAEPSGDALRLGPRGLAALYAGTPLATLRGAGLVSGGAALDAGFDAVFGGPAPYMLDDF</sequence>
<dbReference type="PANTHER" id="PTHR37817:SF1">
    <property type="entry name" value="N-ACETYLTRANSFERASE EIS"/>
    <property type="match status" value="1"/>
</dbReference>
<dbReference type="PROSITE" id="PS51186">
    <property type="entry name" value="GNAT"/>
    <property type="match status" value="1"/>
</dbReference>
<proteinExistence type="predicted"/>
<dbReference type="Pfam" id="PF13530">
    <property type="entry name" value="SCP2_2"/>
    <property type="match status" value="1"/>
</dbReference>
<dbReference type="EMBL" id="SODU01000004">
    <property type="protein sequence ID" value="TDW84096.1"/>
    <property type="molecule type" value="Genomic_DNA"/>
</dbReference>
<dbReference type="InterPro" id="IPR025559">
    <property type="entry name" value="Eis_dom"/>
</dbReference>
<dbReference type="InterPro" id="IPR000182">
    <property type="entry name" value="GNAT_dom"/>
</dbReference>
<reference evidence="2 3" key="1">
    <citation type="submission" date="2019-03" db="EMBL/GenBank/DDBJ databases">
        <title>Genomic Encyclopedia of Type Strains, Phase III (KMG-III): the genomes of soil and plant-associated and newly described type strains.</title>
        <authorList>
            <person name="Whitman W."/>
        </authorList>
    </citation>
    <scope>NUCLEOTIDE SEQUENCE [LARGE SCALE GENOMIC DNA]</scope>
    <source>
        <strain evidence="2 3">VKMAc-2574</strain>
    </source>
</reference>
<evidence type="ECO:0000313" key="2">
    <source>
        <dbReference type="EMBL" id="TDW84096.1"/>
    </source>
</evidence>
<dbReference type="Gene3D" id="3.40.630.30">
    <property type="match status" value="2"/>
</dbReference>
<evidence type="ECO:0000259" key="1">
    <source>
        <dbReference type="PROSITE" id="PS51186"/>
    </source>
</evidence>
<dbReference type="InterPro" id="IPR041380">
    <property type="entry name" value="Acetyltransf_17"/>
</dbReference>
<keyword evidence="3" id="KW-1185">Reference proteome</keyword>
<dbReference type="PANTHER" id="PTHR37817">
    <property type="entry name" value="N-ACETYLTRANSFERASE EIS"/>
    <property type="match status" value="1"/>
</dbReference>
<dbReference type="Pfam" id="PF17668">
    <property type="entry name" value="Acetyltransf_17"/>
    <property type="match status" value="1"/>
</dbReference>
<dbReference type="SUPFAM" id="SSF55729">
    <property type="entry name" value="Acyl-CoA N-acyltransferases (Nat)"/>
    <property type="match status" value="1"/>
</dbReference>
<organism evidence="2 3">
    <name type="scientific">Kribbella pratensis</name>
    <dbReference type="NCBI Taxonomy" id="2512112"/>
    <lineage>
        <taxon>Bacteria</taxon>
        <taxon>Bacillati</taxon>
        <taxon>Actinomycetota</taxon>
        <taxon>Actinomycetes</taxon>
        <taxon>Propionibacteriales</taxon>
        <taxon>Kribbellaceae</taxon>
        <taxon>Kribbella</taxon>
    </lineage>
</organism>
<dbReference type="Gene3D" id="3.30.1050.10">
    <property type="entry name" value="SCP2 sterol-binding domain"/>
    <property type="match status" value="1"/>
</dbReference>
<accession>A0ABY2F707</accession>
<evidence type="ECO:0000313" key="3">
    <source>
        <dbReference type="Proteomes" id="UP000295060"/>
    </source>
</evidence>
<comment type="caution">
    <text evidence="2">The sequence shown here is derived from an EMBL/GenBank/DDBJ whole genome shotgun (WGS) entry which is preliminary data.</text>
</comment>
<dbReference type="Pfam" id="PF13527">
    <property type="entry name" value="Acetyltransf_9"/>
    <property type="match status" value="1"/>
</dbReference>
<dbReference type="CDD" id="cd04301">
    <property type="entry name" value="NAT_SF"/>
    <property type="match status" value="1"/>
</dbReference>
<name>A0ABY2F707_9ACTN</name>